<accession>A0A9W5LED5</accession>
<evidence type="ECO:0000313" key="1">
    <source>
        <dbReference type="EMBL" id="ELS59160.1"/>
    </source>
</evidence>
<organism evidence="1 2">
    <name type="scientific">Bacillus inaquosorum KCTC 13429</name>
    <dbReference type="NCBI Taxonomy" id="1236548"/>
    <lineage>
        <taxon>Bacteria</taxon>
        <taxon>Bacillati</taxon>
        <taxon>Bacillota</taxon>
        <taxon>Bacilli</taxon>
        <taxon>Bacillales</taxon>
        <taxon>Bacillaceae</taxon>
        <taxon>Bacillus</taxon>
    </lineage>
</organism>
<name>A0A9W5LED5_9BACI</name>
<gene>
    <name evidence="1" type="ORF">BSI_42890</name>
</gene>
<dbReference type="EMBL" id="AMXN01000012">
    <property type="protein sequence ID" value="ELS59160.1"/>
    <property type="molecule type" value="Genomic_DNA"/>
</dbReference>
<protein>
    <submittedName>
        <fullName evidence="1">Uncharacterized protein</fullName>
    </submittedName>
</protein>
<dbReference type="Proteomes" id="UP000011182">
    <property type="component" value="Unassembled WGS sequence"/>
</dbReference>
<dbReference type="AlphaFoldDB" id="A0A9W5LED5"/>
<keyword evidence="2" id="KW-1185">Reference proteome</keyword>
<sequence>MFAKKIFDTFHNVLLTMSRYFKDIHILSLSILPSKEEA</sequence>
<evidence type="ECO:0000313" key="2">
    <source>
        <dbReference type="Proteomes" id="UP000011182"/>
    </source>
</evidence>
<comment type="caution">
    <text evidence="1">The sequence shown here is derived from an EMBL/GenBank/DDBJ whole genome shotgun (WGS) entry which is preliminary data.</text>
</comment>
<reference evidence="1 2" key="1">
    <citation type="journal article" date="2014" name="Syst. Appl. Microbiol.">
        <title>Genomic insights into the taxonomic status of the three subspecies of Bacillus subtilis.</title>
        <authorList>
            <person name="Yi H."/>
            <person name="Chun J."/>
            <person name="Cha C.J."/>
        </authorList>
    </citation>
    <scope>NUCLEOTIDE SEQUENCE [LARGE SCALE GENOMIC DNA]</scope>
    <source>
        <strain evidence="1 2">KCTC 13429</strain>
    </source>
</reference>
<proteinExistence type="predicted"/>